<reference evidence="1" key="1">
    <citation type="submission" date="2022-03" db="EMBL/GenBank/DDBJ databases">
        <authorList>
            <person name="Tunstrom K."/>
        </authorList>
    </citation>
    <scope>NUCLEOTIDE SEQUENCE</scope>
</reference>
<keyword evidence="2" id="KW-1185">Reference proteome</keyword>
<accession>A0AAU9UD57</accession>
<dbReference type="AlphaFoldDB" id="A0AAU9UD57"/>
<name>A0AAU9UD57_EUPED</name>
<gene>
    <name evidence="1" type="ORF">EEDITHA_LOCUS12380</name>
</gene>
<evidence type="ECO:0000313" key="1">
    <source>
        <dbReference type="EMBL" id="CAH2097118.1"/>
    </source>
</evidence>
<evidence type="ECO:0000313" key="2">
    <source>
        <dbReference type="Proteomes" id="UP001153954"/>
    </source>
</evidence>
<dbReference type="EMBL" id="CAKOGL010000017">
    <property type="protein sequence ID" value="CAH2097118.1"/>
    <property type="molecule type" value="Genomic_DNA"/>
</dbReference>
<proteinExistence type="predicted"/>
<sequence>MLDVVLVRDSVDIREISVALADGIVPADAYHPSIDIKVGLKAFRRSDSIVPTNIDPVRDWNFKRSEYTLLSKLLSEVSWHDVFETQDVHVACRHFYETIYSNFDICIPKKCRNTGKSGRYPVWFTKSIIKDCKRKIGLHSAWKRTNSAEDYRIFSDFRADLKHRIQIAYLEYMEKIEGEIKFNPSSF</sequence>
<protein>
    <submittedName>
        <fullName evidence="1">Uncharacterized protein</fullName>
    </submittedName>
</protein>
<comment type="caution">
    <text evidence="1">The sequence shown here is derived from an EMBL/GenBank/DDBJ whole genome shotgun (WGS) entry which is preliminary data.</text>
</comment>
<organism evidence="1 2">
    <name type="scientific">Euphydryas editha</name>
    <name type="common">Edith's checkerspot</name>
    <dbReference type="NCBI Taxonomy" id="104508"/>
    <lineage>
        <taxon>Eukaryota</taxon>
        <taxon>Metazoa</taxon>
        <taxon>Ecdysozoa</taxon>
        <taxon>Arthropoda</taxon>
        <taxon>Hexapoda</taxon>
        <taxon>Insecta</taxon>
        <taxon>Pterygota</taxon>
        <taxon>Neoptera</taxon>
        <taxon>Endopterygota</taxon>
        <taxon>Lepidoptera</taxon>
        <taxon>Glossata</taxon>
        <taxon>Ditrysia</taxon>
        <taxon>Papilionoidea</taxon>
        <taxon>Nymphalidae</taxon>
        <taxon>Nymphalinae</taxon>
        <taxon>Euphydryas</taxon>
    </lineage>
</organism>
<dbReference type="Proteomes" id="UP001153954">
    <property type="component" value="Unassembled WGS sequence"/>
</dbReference>